<sequence length="560" mass="59747">MLLATNVRNPAEPAPAGGEVRPAEAAELGYDGVVIFETIPLLGLTDPTAAPDEDTRRWAEHLLEEVDAKAAEAEAAGVALWLCVDAPALPRWQVAARPDRFTCRRRTDVLCPARPAMIAACVAAGVEVLERWPAAAGLVLRVGDSDVNKLPHLVGSNVYQPNCGRCEPLGPVQRVLDLVRGFHEAVVTQRGRKLILRAWNLGDGLMHEDPAVAAEIAAGLPGAPEDGGLILSFKHTAGDFRRDRAWNASSLAVGRWPVLYELQCQREYEGKGGIPAWLPPTWAEGDAGAPPLQVEGVAPAGGLRAVNDRVNLAGVMSWVRGGGWGGPFVSDPVWIDANAWAVPPMMERLLRGEPEPSAGLAEAWASQRLGLGAAAAAAVAEALDDSTEMVRQAFYFRPGHAARRNVAGSRPATSRWVSDDVVDVTKLAILIDRLPEDLLDQAVTAKAEAAATATRMRLRLQAAAAAGGAADARKLKPLIGTLIYTESLFRCFHHLTAGLVARRRHREKPGAATADAARRLLQAAVSDWMHHTQRHANALGTATAFREVGLYEAAASLGDD</sequence>
<evidence type="ECO:0000313" key="3">
    <source>
        <dbReference type="Proteomes" id="UP000007881"/>
    </source>
</evidence>
<dbReference type="AlphaFoldDB" id="I0IFX8"/>
<feature type="region of interest" description="Disordered" evidence="1">
    <location>
        <begin position="1"/>
        <end position="20"/>
    </location>
</feature>
<protein>
    <recommendedName>
        <fullName evidence="4">Glycoside hydrolase</fullName>
    </recommendedName>
</protein>
<dbReference type="STRING" id="1142394.PSMK_20070"/>
<dbReference type="EMBL" id="AP012338">
    <property type="protein sequence ID" value="BAM04166.1"/>
    <property type="molecule type" value="Genomic_DNA"/>
</dbReference>
<evidence type="ECO:0000256" key="1">
    <source>
        <dbReference type="SAM" id="MobiDB-lite"/>
    </source>
</evidence>
<keyword evidence="3" id="KW-1185">Reference proteome</keyword>
<reference evidence="2 3" key="1">
    <citation type="submission" date="2012-02" db="EMBL/GenBank/DDBJ databases">
        <title>Complete genome sequence of Phycisphaera mikurensis NBRC 102666.</title>
        <authorList>
            <person name="Ankai A."/>
            <person name="Hosoyama A."/>
            <person name="Terui Y."/>
            <person name="Sekine M."/>
            <person name="Fukai R."/>
            <person name="Kato Y."/>
            <person name="Nakamura S."/>
            <person name="Yamada-Narita S."/>
            <person name="Kawakoshi A."/>
            <person name="Fukunaga Y."/>
            <person name="Yamazaki S."/>
            <person name="Fujita N."/>
        </authorList>
    </citation>
    <scope>NUCLEOTIDE SEQUENCE [LARGE SCALE GENOMIC DNA]</scope>
    <source>
        <strain evidence="3">NBRC 102666 / KCTC 22515 / FYK2301M01</strain>
    </source>
</reference>
<dbReference type="HOGENOM" id="CLU_486484_0_0_0"/>
<dbReference type="RefSeq" id="WP_014437384.1">
    <property type="nucleotide sequence ID" value="NC_017080.1"/>
</dbReference>
<dbReference type="eggNOG" id="ENOG502Z9QT">
    <property type="taxonomic scope" value="Bacteria"/>
</dbReference>
<accession>I0IFX8</accession>
<dbReference type="InterPro" id="IPR017853">
    <property type="entry name" value="GH"/>
</dbReference>
<dbReference type="SUPFAM" id="SSF51445">
    <property type="entry name" value="(Trans)glycosidases"/>
    <property type="match status" value="1"/>
</dbReference>
<evidence type="ECO:0000313" key="2">
    <source>
        <dbReference type="EMBL" id="BAM04166.1"/>
    </source>
</evidence>
<dbReference type="Proteomes" id="UP000007881">
    <property type="component" value="Chromosome"/>
</dbReference>
<gene>
    <name evidence="2" type="ordered locus">PSMK_20070</name>
</gene>
<organism evidence="2 3">
    <name type="scientific">Phycisphaera mikurensis (strain NBRC 102666 / KCTC 22515 / FYK2301M01)</name>
    <dbReference type="NCBI Taxonomy" id="1142394"/>
    <lineage>
        <taxon>Bacteria</taxon>
        <taxon>Pseudomonadati</taxon>
        <taxon>Planctomycetota</taxon>
        <taxon>Phycisphaerae</taxon>
        <taxon>Phycisphaerales</taxon>
        <taxon>Phycisphaeraceae</taxon>
        <taxon>Phycisphaera</taxon>
    </lineage>
</organism>
<evidence type="ECO:0008006" key="4">
    <source>
        <dbReference type="Google" id="ProtNLM"/>
    </source>
</evidence>
<name>I0IFX8_PHYMF</name>
<dbReference type="KEGG" id="phm:PSMK_20070"/>
<proteinExistence type="predicted"/>
<dbReference type="OrthoDB" id="339499at2"/>